<proteinExistence type="predicted"/>
<dbReference type="RefSeq" id="XP_014553528.1">
    <property type="nucleotide sequence ID" value="XM_014698042.1"/>
</dbReference>
<name>W7EA64_BIPV3</name>
<dbReference type="HOGENOM" id="CLU_2849344_0_0_1"/>
<gene>
    <name evidence="1" type="ORF">COCVIDRAFT_107481</name>
</gene>
<organism evidence="1 2">
    <name type="scientific">Bipolaris victoriae (strain FI3)</name>
    <name type="common">Victoria blight of oats agent</name>
    <name type="synonym">Cochliobolus victoriae</name>
    <dbReference type="NCBI Taxonomy" id="930091"/>
    <lineage>
        <taxon>Eukaryota</taxon>
        <taxon>Fungi</taxon>
        <taxon>Dikarya</taxon>
        <taxon>Ascomycota</taxon>
        <taxon>Pezizomycotina</taxon>
        <taxon>Dothideomycetes</taxon>
        <taxon>Pleosporomycetidae</taxon>
        <taxon>Pleosporales</taxon>
        <taxon>Pleosporineae</taxon>
        <taxon>Pleosporaceae</taxon>
        <taxon>Bipolaris</taxon>
    </lineage>
</organism>
<protein>
    <submittedName>
        <fullName evidence="1">Uncharacterized protein</fullName>
    </submittedName>
</protein>
<dbReference type="EMBL" id="KI968776">
    <property type="protein sequence ID" value="EUN23954.1"/>
    <property type="molecule type" value="Genomic_DNA"/>
</dbReference>
<accession>W7EA64</accession>
<reference evidence="1 2" key="1">
    <citation type="journal article" date="2013" name="PLoS Genet.">
        <title>Comparative genome structure, secondary metabolite, and effector coding capacity across Cochliobolus pathogens.</title>
        <authorList>
            <person name="Condon B.J."/>
            <person name="Leng Y."/>
            <person name="Wu D."/>
            <person name="Bushley K.E."/>
            <person name="Ohm R.A."/>
            <person name="Otillar R."/>
            <person name="Martin J."/>
            <person name="Schackwitz W."/>
            <person name="Grimwood J."/>
            <person name="MohdZainudin N."/>
            <person name="Xue C."/>
            <person name="Wang R."/>
            <person name="Manning V.A."/>
            <person name="Dhillon B."/>
            <person name="Tu Z.J."/>
            <person name="Steffenson B.J."/>
            <person name="Salamov A."/>
            <person name="Sun H."/>
            <person name="Lowry S."/>
            <person name="LaButti K."/>
            <person name="Han J."/>
            <person name="Copeland A."/>
            <person name="Lindquist E."/>
            <person name="Barry K."/>
            <person name="Schmutz J."/>
            <person name="Baker S.E."/>
            <person name="Ciuffetti L.M."/>
            <person name="Grigoriev I.V."/>
            <person name="Zhong S."/>
            <person name="Turgeon B.G."/>
        </authorList>
    </citation>
    <scope>NUCLEOTIDE SEQUENCE [LARGE SCALE GENOMIC DNA]</scope>
    <source>
        <strain evidence="1 2">FI3</strain>
    </source>
</reference>
<evidence type="ECO:0000313" key="2">
    <source>
        <dbReference type="Proteomes" id="UP000054337"/>
    </source>
</evidence>
<dbReference type="GeneID" id="26249240"/>
<dbReference type="Proteomes" id="UP000054337">
    <property type="component" value="Unassembled WGS sequence"/>
</dbReference>
<dbReference type="AlphaFoldDB" id="W7EA64"/>
<sequence length="65" mass="6698">MHVFTSPAARDANRMQAGRTPASGLGTFCTSCLFGAAVSKQSSTPAFCPAQALEGSADAIFLFRA</sequence>
<evidence type="ECO:0000313" key="1">
    <source>
        <dbReference type="EMBL" id="EUN23954.1"/>
    </source>
</evidence>
<keyword evidence="2" id="KW-1185">Reference proteome</keyword>